<comment type="caution">
    <text evidence="2">The sequence shown here is derived from an EMBL/GenBank/DDBJ whole genome shotgun (WGS) entry which is preliminary data.</text>
</comment>
<keyword evidence="1" id="KW-0812">Transmembrane</keyword>
<dbReference type="EMBL" id="MAAF01000083">
    <property type="protein sequence ID" value="OUR78209.1"/>
    <property type="molecule type" value="Genomic_DNA"/>
</dbReference>
<evidence type="ECO:0000313" key="3">
    <source>
        <dbReference type="Proteomes" id="UP000243053"/>
    </source>
</evidence>
<name>A0A1Y5E708_COLPS</name>
<dbReference type="AlphaFoldDB" id="A0A1Y5E708"/>
<proteinExistence type="predicted"/>
<organism evidence="2 3">
    <name type="scientific">Colwellia psychrerythraea</name>
    <name type="common">Vibrio psychroerythus</name>
    <dbReference type="NCBI Taxonomy" id="28229"/>
    <lineage>
        <taxon>Bacteria</taxon>
        <taxon>Pseudomonadati</taxon>
        <taxon>Pseudomonadota</taxon>
        <taxon>Gammaproteobacteria</taxon>
        <taxon>Alteromonadales</taxon>
        <taxon>Colwelliaceae</taxon>
        <taxon>Colwellia</taxon>
    </lineage>
</organism>
<feature type="transmembrane region" description="Helical" evidence="1">
    <location>
        <begin position="6"/>
        <end position="30"/>
    </location>
</feature>
<keyword evidence="1" id="KW-0472">Membrane</keyword>
<evidence type="ECO:0000256" key="1">
    <source>
        <dbReference type="SAM" id="Phobius"/>
    </source>
</evidence>
<protein>
    <submittedName>
        <fullName evidence="2">Uncharacterized protein</fullName>
    </submittedName>
</protein>
<feature type="transmembrane region" description="Helical" evidence="1">
    <location>
        <begin position="42"/>
        <end position="58"/>
    </location>
</feature>
<gene>
    <name evidence="2" type="ORF">A9Q75_14205</name>
</gene>
<keyword evidence="1" id="KW-1133">Transmembrane helix</keyword>
<accession>A0A1Y5E708</accession>
<reference evidence="3" key="1">
    <citation type="journal article" date="2017" name="Proc. Natl. Acad. Sci. U.S.A.">
        <title>Simulation of Deepwater Horizon oil plume reveals substrate specialization within a complex community of hydrocarbon degraders.</title>
        <authorList>
            <person name="Hu P."/>
            <person name="Dubinsky E.A."/>
            <person name="Probst A.J."/>
            <person name="Wang J."/>
            <person name="Sieber C.M.K."/>
            <person name="Tom L.M."/>
            <person name="Gardinali P."/>
            <person name="Banfield J.F."/>
            <person name="Atlas R.M."/>
            <person name="Andersen G.L."/>
        </authorList>
    </citation>
    <scope>NUCLEOTIDE SEQUENCE [LARGE SCALE GENOMIC DNA]</scope>
</reference>
<evidence type="ECO:0000313" key="2">
    <source>
        <dbReference type="EMBL" id="OUR78209.1"/>
    </source>
</evidence>
<dbReference type="Proteomes" id="UP000243053">
    <property type="component" value="Unassembled WGS sequence"/>
</dbReference>
<sequence>MSYDSFIDISLLLIFLSFAVERSLAILFETEAYINIKNRPEYLKPLLAVMFSLLFLYVTNIDPTKLLPENIIVKTDSAQILTIKSIISTLLFALIISGGSKASVKLFKDVLQVRSGAEKRRDVLGNVKINEKVNLSNAAANEDSKALEALDKMMESFTNT</sequence>
<feature type="transmembrane region" description="Helical" evidence="1">
    <location>
        <begin position="78"/>
        <end position="98"/>
    </location>
</feature>